<dbReference type="Pfam" id="PF13560">
    <property type="entry name" value="HTH_31"/>
    <property type="match status" value="1"/>
</dbReference>
<dbReference type="EMBL" id="FNVO01000005">
    <property type="protein sequence ID" value="SEG45343.1"/>
    <property type="molecule type" value="Genomic_DNA"/>
</dbReference>
<keyword evidence="3" id="KW-1185">Reference proteome</keyword>
<sequence>MTEHGPTTRQRRLAAELRKLREANGLTMDRAATALGWPQSKLSELETARQIPKTGDVEAILATYGGVDQAVKLALLQLVRDVRQRGWWASFGDVLSGSYAELEYAADRIRIWQVQLVPGLLQTEDYARTLIRRHFPDESDAEIDRRVQVRVTRRAMLTRQKPPRLEVLLAEEVIRRPVGGREIMRGQLGALLHAGQRPNVSIRVVPISAGDYPSMGTGGVVLFEFDESSVVDLSVAYLETMAGSRYEEDISQVRACSLMYDRIAEFALTESDSADLIRTTMKEM</sequence>
<evidence type="ECO:0000313" key="2">
    <source>
        <dbReference type="EMBL" id="SEG45343.1"/>
    </source>
</evidence>
<dbReference type="InterPro" id="IPR043917">
    <property type="entry name" value="DUF5753"/>
</dbReference>
<dbReference type="InterPro" id="IPR001387">
    <property type="entry name" value="Cro/C1-type_HTH"/>
</dbReference>
<dbReference type="AlphaFoldDB" id="A0A1H6A9D4"/>
<dbReference type="SMART" id="SM00530">
    <property type="entry name" value="HTH_XRE"/>
    <property type="match status" value="1"/>
</dbReference>
<evidence type="ECO:0000313" key="3">
    <source>
        <dbReference type="Proteomes" id="UP000236723"/>
    </source>
</evidence>
<accession>A0A1H6A9D4</accession>
<dbReference type="CDD" id="cd00093">
    <property type="entry name" value="HTH_XRE"/>
    <property type="match status" value="1"/>
</dbReference>
<dbReference type="Pfam" id="PF19054">
    <property type="entry name" value="DUF5753"/>
    <property type="match status" value="1"/>
</dbReference>
<dbReference type="PROSITE" id="PS50943">
    <property type="entry name" value="HTH_CROC1"/>
    <property type="match status" value="1"/>
</dbReference>
<protein>
    <submittedName>
        <fullName evidence="2">Helix-turn-helix domain-containing protein</fullName>
    </submittedName>
</protein>
<dbReference type="GO" id="GO:0003677">
    <property type="term" value="F:DNA binding"/>
    <property type="evidence" value="ECO:0007669"/>
    <property type="project" value="InterPro"/>
</dbReference>
<feature type="domain" description="HTH cro/C1-type" evidence="1">
    <location>
        <begin position="17"/>
        <end position="70"/>
    </location>
</feature>
<proteinExistence type="predicted"/>
<dbReference type="SUPFAM" id="SSF47413">
    <property type="entry name" value="lambda repressor-like DNA-binding domains"/>
    <property type="match status" value="1"/>
</dbReference>
<reference evidence="3" key="1">
    <citation type="submission" date="2016-10" db="EMBL/GenBank/DDBJ databases">
        <authorList>
            <person name="Varghese N."/>
            <person name="Submissions S."/>
        </authorList>
    </citation>
    <scope>NUCLEOTIDE SEQUENCE [LARGE SCALE GENOMIC DNA]</scope>
    <source>
        <strain evidence="3">DSM 43163</strain>
    </source>
</reference>
<organism evidence="2 3">
    <name type="scientific">Thermomonospora echinospora</name>
    <dbReference type="NCBI Taxonomy" id="1992"/>
    <lineage>
        <taxon>Bacteria</taxon>
        <taxon>Bacillati</taxon>
        <taxon>Actinomycetota</taxon>
        <taxon>Actinomycetes</taxon>
        <taxon>Streptosporangiales</taxon>
        <taxon>Thermomonosporaceae</taxon>
        <taxon>Thermomonospora</taxon>
    </lineage>
</organism>
<dbReference type="Proteomes" id="UP000236723">
    <property type="component" value="Unassembled WGS sequence"/>
</dbReference>
<name>A0A1H6A9D4_9ACTN</name>
<gene>
    <name evidence="2" type="ORF">SAMN04489712_105297</name>
</gene>
<dbReference type="RefSeq" id="WP_103938271.1">
    <property type="nucleotide sequence ID" value="NZ_FNVO01000005.1"/>
</dbReference>
<evidence type="ECO:0000259" key="1">
    <source>
        <dbReference type="PROSITE" id="PS50943"/>
    </source>
</evidence>
<dbReference type="InterPro" id="IPR010982">
    <property type="entry name" value="Lambda_DNA-bd_dom_sf"/>
</dbReference>
<dbReference type="Gene3D" id="1.10.260.40">
    <property type="entry name" value="lambda repressor-like DNA-binding domains"/>
    <property type="match status" value="1"/>
</dbReference>
<dbReference type="OrthoDB" id="5177725at2"/>